<proteinExistence type="predicted"/>
<dbReference type="EMBL" id="VBUK01000013">
    <property type="protein sequence ID" value="TLF41537.1"/>
    <property type="molecule type" value="Genomic_DNA"/>
</dbReference>
<protein>
    <submittedName>
        <fullName evidence="2">Uncharacterized protein</fullName>
    </submittedName>
</protein>
<name>A0A5R8LW41_9FLAO</name>
<feature type="chain" id="PRO_5024332903" evidence="1">
    <location>
        <begin position="21"/>
        <end position="698"/>
    </location>
</feature>
<feature type="signal peptide" evidence="1">
    <location>
        <begin position="1"/>
        <end position="20"/>
    </location>
</feature>
<reference evidence="2 3" key="1">
    <citation type="journal article" date="2017" name="Int. J. Syst. Evol. Microbiol.">
        <title>Maripseudobacter aurantiacus gen. nov., sp. nov., a novel member of the family Flavobacteriaceae isolated from a sedimentation basin.</title>
        <authorList>
            <person name="Chen C."/>
            <person name="Su Y."/>
            <person name="Tao T."/>
            <person name="Fu G."/>
            <person name="Zhang C."/>
            <person name="Sun C."/>
            <person name="Zhang X."/>
            <person name="Wu M."/>
        </authorList>
    </citation>
    <scope>NUCLEOTIDE SEQUENCE [LARGE SCALE GENOMIC DNA]</scope>
    <source>
        <strain evidence="3">CDA4</strain>
    </source>
</reference>
<keyword evidence="3" id="KW-1185">Reference proteome</keyword>
<dbReference type="OrthoDB" id="9808953at2"/>
<keyword evidence="1" id="KW-0732">Signal</keyword>
<organism evidence="2 3">
    <name type="scientific">Maribacter aurantiacus</name>
    <dbReference type="NCBI Taxonomy" id="1882343"/>
    <lineage>
        <taxon>Bacteria</taxon>
        <taxon>Pseudomonadati</taxon>
        <taxon>Bacteroidota</taxon>
        <taxon>Flavobacteriia</taxon>
        <taxon>Flavobacteriales</taxon>
        <taxon>Flavobacteriaceae</taxon>
        <taxon>Maribacter</taxon>
    </lineage>
</organism>
<evidence type="ECO:0000313" key="3">
    <source>
        <dbReference type="Proteomes" id="UP000308382"/>
    </source>
</evidence>
<evidence type="ECO:0000256" key="1">
    <source>
        <dbReference type="SAM" id="SignalP"/>
    </source>
</evidence>
<dbReference type="Proteomes" id="UP000308382">
    <property type="component" value="Unassembled WGS sequence"/>
</dbReference>
<gene>
    <name evidence="2" type="ORF">FEK29_16120</name>
</gene>
<sequence length="698" mass="72013">MKRLSILSLVLSMVASVAMAQIKIGDNPQTLDPSSLLELESNSRVLVISKVSTAQMEAIAPQRGGMVYNTDTECVHYFNGAQWVNLCDAVSFTITNDPIENLRSTIAITQTQGNYNLEVATNSIRTEQIADGGINGVDIQDNSIGRNKLGDAAVGPDELATESVDSDAIIDGTILPRDIGSSVPNHVLATDINGTVLWQDQNDLFELSFDKDTNTLAIVPSTGLGSNSINLEALVGSDDQTLTLTPDNRLQIENGNEIDLSFFNNAGTDNQTLSLTGNVLAITGGNTVSLVDYVNTDNQQLSITGNRIELTDGGFVDLPPGTVDTDEQDLSLAGTILNISRGTGVDLAPILGDTNTDNQDLSLTGNTLNITGGTGIDLTPILGGTNTDEQDLSLAGTTLNITNGTGVDLAPILGDANTDNQNLSLTGNTLNITGGTGVDLTPILGGTQNATQVPFTPTGNTISDNVQAAIVELQSEIDGISAGGTANPNDELITSFALNGTGLDIAEGANALPTVDLDGTFVTEAELTNAIAVSETADGDRSATNEIQDLDLTTDILTITNNGAATPIDLSPYLDNTDAQTATLVPVATTPANYTAGAANVEAHLVGIDAALAGGFTDTDDQNIDEFQISGANILSISLADDGAPPSTVNLTPYLDNTDAQTATLVPVAATPANYTAGAANVEAHLVGIDAALAGGFT</sequence>
<dbReference type="AlphaFoldDB" id="A0A5R8LW41"/>
<accession>A0A5R8LW41</accession>
<feature type="non-terminal residue" evidence="2">
    <location>
        <position position="698"/>
    </location>
</feature>
<dbReference type="RefSeq" id="WP_138259473.1">
    <property type="nucleotide sequence ID" value="NZ_VBUK01000013.1"/>
</dbReference>
<comment type="caution">
    <text evidence="2">The sequence shown here is derived from an EMBL/GenBank/DDBJ whole genome shotgun (WGS) entry which is preliminary data.</text>
</comment>
<evidence type="ECO:0000313" key="2">
    <source>
        <dbReference type="EMBL" id="TLF41537.1"/>
    </source>
</evidence>